<dbReference type="SMART" id="SM00770">
    <property type="entry name" value="Zn_dep_PLPC"/>
    <property type="match status" value="1"/>
</dbReference>
<dbReference type="GO" id="GO:0004629">
    <property type="term" value="F:phospholipase C activity"/>
    <property type="evidence" value="ECO:0007669"/>
    <property type="project" value="InterPro"/>
</dbReference>
<dbReference type="Proteomes" id="UP000054307">
    <property type="component" value="Unassembled WGS sequence"/>
</dbReference>
<dbReference type="EMBL" id="LGEQ01000037">
    <property type="protein sequence ID" value="KUJ93036.1"/>
    <property type="molecule type" value="Genomic_DNA"/>
</dbReference>
<dbReference type="GO" id="GO:0008270">
    <property type="term" value="F:zinc ion binding"/>
    <property type="evidence" value="ECO:0007669"/>
    <property type="project" value="InterPro"/>
</dbReference>
<sequence length="455" mass="52172">MKSVKIGLALLLVLVMAGSIVTPAMADKPKVVDQEQPIKTGFANLKPVKPPKITKPAKKLMPTEEDWRFVKDAMYDITEEEKNRIINEAKKIYKGNSKLSNEEQTKILQTIAYYVAIATESSGNVGILWGYGTHEDMSYTAGNNLNYVTSTHMDTLKSYATWADDHRNEPTELVPWWGLNRHSWVIGDIPVPGYDNYGPDSLELYLNKARAQFDQGNVEEAYVYIGKALHYIEDLGNPFHTSSVYGQAHHTEYESWVSSHWNDLKSAMYVDEYYVITDPSEQAKSLAASSHQYLQQICDIMNTPGWENNQQLNEQLKSITRALISETMKYTMGMIVYATKFESPDTAGSNYVPIYDHQTSYVNIKDIACSNQVLAIVEIDHTYPADLEIWIGYKKTYQNTYTETKVWDHDWSSNNHITIQHYFWLTPSNYDWRLRVYDAWSGDQGKITDFYMLIG</sequence>
<reference evidence="4 5" key="2">
    <citation type="journal article" date="2015" name="MBio">
        <title>Genome-Resolved Metagenomic Analysis Reveals Roles for Candidate Phyla and Other Microbial Community Members in Biogeochemical Transformations in Oil Reservoirs.</title>
        <authorList>
            <person name="Hu P."/>
            <person name="Tom L."/>
            <person name="Singh A."/>
            <person name="Thomas B.C."/>
            <person name="Baker B.J."/>
            <person name="Piceno Y.M."/>
            <person name="Andersen G.L."/>
            <person name="Banfield J.F."/>
        </authorList>
    </citation>
    <scope>NUCLEOTIDE SEQUENCE [LARGE SCALE GENOMIC DNA]</scope>
</reference>
<organism evidence="3 4">
    <name type="scientific">Archaeoglobus fulgidus</name>
    <dbReference type="NCBI Taxonomy" id="2234"/>
    <lineage>
        <taxon>Archaea</taxon>
        <taxon>Methanobacteriati</taxon>
        <taxon>Methanobacteriota</taxon>
        <taxon>Archaeoglobi</taxon>
        <taxon>Archaeoglobales</taxon>
        <taxon>Archaeoglobaceae</taxon>
        <taxon>Archaeoglobus</taxon>
    </lineage>
</organism>
<evidence type="ECO:0000313" key="5">
    <source>
        <dbReference type="Proteomes" id="UP000054307"/>
    </source>
</evidence>
<evidence type="ECO:0000313" key="3">
    <source>
        <dbReference type="EMBL" id="KUK06580.1"/>
    </source>
</evidence>
<evidence type="ECO:0000313" key="2">
    <source>
        <dbReference type="EMBL" id="KUJ93036.1"/>
    </source>
</evidence>
<proteinExistence type="predicted"/>
<reference evidence="3" key="1">
    <citation type="journal article" date="2015" name="MBio">
        <title>Genome-resolved metagenomic analysis reveals roles for candidate phyla and other microbial community members in biogeochemical transformations in oil reservoirs.</title>
        <authorList>
            <person name="Hu P."/>
            <person name="Tom L."/>
            <person name="Singh A."/>
            <person name="Thomas B.C."/>
            <person name="Baker B.J."/>
            <person name="Piceno Y.M."/>
            <person name="Andersen G.L."/>
            <person name="Banfield J.F."/>
        </authorList>
    </citation>
    <scope>NUCLEOTIDE SEQUENCE [LARGE SCALE GENOMIC DNA]</scope>
    <source>
        <strain evidence="3">49_2300</strain>
        <strain evidence="2">49_95</strain>
    </source>
</reference>
<dbReference type="InterPro" id="IPR008947">
    <property type="entry name" value="PLipase_C/P1_nuclease_dom_sf"/>
</dbReference>
<name>A0A117KUG5_ARCFL</name>
<evidence type="ECO:0000313" key="4">
    <source>
        <dbReference type="Proteomes" id="UP000054015"/>
    </source>
</evidence>
<dbReference type="PROSITE" id="PS51346">
    <property type="entry name" value="PROKAR_ZN_DEPEND_PLPC_2"/>
    <property type="match status" value="1"/>
</dbReference>
<evidence type="ECO:0000259" key="1">
    <source>
        <dbReference type="PROSITE" id="PS51346"/>
    </source>
</evidence>
<dbReference type="SUPFAM" id="SSF48537">
    <property type="entry name" value="Phospholipase C/P1 nuclease"/>
    <property type="match status" value="1"/>
</dbReference>
<accession>A0A117KUG5</accession>
<comment type="caution">
    <text evidence="3">The sequence shown here is derived from an EMBL/GenBank/DDBJ whole genome shotgun (WGS) entry which is preliminary data.</text>
</comment>
<dbReference type="AlphaFoldDB" id="A0A117KUG5"/>
<gene>
    <name evidence="2" type="ORF">XD40_1763</name>
    <name evidence="3" type="ORF">XD48_1180</name>
</gene>
<dbReference type="PATRIC" id="fig|2234.6.peg.467"/>
<dbReference type="EMBL" id="LGEX01000029">
    <property type="protein sequence ID" value="KUK06580.1"/>
    <property type="molecule type" value="Genomic_DNA"/>
</dbReference>
<protein>
    <submittedName>
        <fullName evidence="3">Phospholipase C zinc-binding protein</fullName>
    </submittedName>
</protein>
<dbReference type="InterPro" id="IPR001531">
    <property type="entry name" value="Zn_PLipaseC"/>
</dbReference>
<dbReference type="Gene3D" id="1.10.575.10">
    <property type="entry name" value="P1 Nuclease"/>
    <property type="match status" value="1"/>
</dbReference>
<feature type="domain" description="Zn-dependent PLC" evidence="1">
    <location>
        <begin position="205"/>
        <end position="349"/>
    </location>
</feature>
<dbReference type="Proteomes" id="UP000054015">
    <property type="component" value="Unassembled WGS sequence"/>
</dbReference>